<evidence type="ECO:0000313" key="2">
    <source>
        <dbReference type="EMBL" id="RNG39013.1"/>
    </source>
</evidence>
<dbReference type="SUPFAM" id="SSF51735">
    <property type="entry name" value="NAD(P)-binding Rossmann-fold domains"/>
    <property type="match status" value="1"/>
</dbReference>
<gene>
    <name evidence="2" type="ORF">EEJ42_00460</name>
</gene>
<organism evidence="2 3">
    <name type="scientific">Streptomyces botrytidirepellens</name>
    <dbReference type="NCBI Taxonomy" id="2486417"/>
    <lineage>
        <taxon>Bacteria</taxon>
        <taxon>Bacillati</taxon>
        <taxon>Actinomycetota</taxon>
        <taxon>Actinomycetes</taxon>
        <taxon>Kitasatosporales</taxon>
        <taxon>Streptomycetaceae</taxon>
        <taxon>Streptomyces</taxon>
    </lineage>
</organism>
<dbReference type="InterPro" id="IPR055123">
    <property type="entry name" value="SpnB-like_Rossmann"/>
</dbReference>
<accession>A0A3M8XEV3</accession>
<dbReference type="AlphaFoldDB" id="A0A3M8XEV3"/>
<proteinExistence type="predicted"/>
<reference evidence="2 3" key="1">
    <citation type="submission" date="2018-11" db="EMBL/GenBank/DDBJ databases">
        <title>The Potential of Streptomyces as Biocontrol Agents against the Tomato grey mould, Botrytis cinerea (Gray mold) Frontiers in Microbiology.</title>
        <authorList>
            <person name="Li D."/>
        </authorList>
    </citation>
    <scope>NUCLEOTIDE SEQUENCE [LARGE SCALE GENOMIC DNA]</scope>
    <source>
        <strain evidence="2 3">NEAU-LD23</strain>
    </source>
</reference>
<keyword evidence="3" id="KW-1185">Reference proteome</keyword>
<sequence>MALRVADAAGDPVAEVASLVLRPVSVTELSASASATAESLFRLEWFPAPVARSEDSGESAGWAVLGDVESDGWRGAGVPVTSYDGLAGLVAAVDGGATVPETVVLPVACGGAGVGDVVAGVLGVVRGWLAEERFAKARLVVLTSGAVEVASSEDGARDVLDLAGAGVWGLVRSAISEHPGRFVLADVDGEEASFQALTGALGEGQFAVRGGAVWLPRLVRMASGGVLEPPVGVGSGWRL</sequence>
<evidence type="ECO:0000259" key="1">
    <source>
        <dbReference type="Pfam" id="PF22953"/>
    </source>
</evidence>
<dbReference type="Proteomes" id="UP000275401">
    <property type="component" value="Unassembled WGS sequence"/>
</dbReference>
<protein>
    <submittedName>
        <fullName evidence="2">Polyketide synthase</fullName>
    </submittedName>
</protein>
<comment type="caution">
    <text evidence="2">The sequence shown here is derived from an EMBL/GenBank/DDBJ whole genome shotgun (WGS) entry which is preliminary data.</text>
</comment>
<dbReference type="InterPro" id="IPR036291">
    <property type="entry name" value="NAD(P)-bd_dom_sf"/>
</dbReference>
<evidence type="ECO:0000313" key="3">
    <source>
        <dbReference type="Proteomes" id="UP000275401"/>
    </source>
</evidence>
<dbReference type="EMBL" id="RIBZ01000013">
    <property type="protein sequence ID" value="RNG39013.1"/>
    <property type="molecule type" value="Genomic_DNA"/>
</dbReference>
<name>A0A3M8XEV3_9ACTN</name>
<feature type="non-terminal residue" evidence="2">
    <location>
        <position position="239"/>
    </location>
</feature>
<feature type="domain" description="Polyketide synthase extender module SpnB-like Rossmann fold" evidence="1">
    <location>
        <begin position="104"/>
        <end position="217"/>
    </location>
</feature>
<dbReference type="Pfam" id="PF22953">
    <property type="entry name" value="SpnB_Rossmann"/>
    <property type="match status" value="1"/>
</dbReference>
<dbReference type="Gene3D" id="3.40.50.11460">
    <property type="match status" value="1"/>
</dbReference>